<dbReference type="AlphaFoldDB" id="A0A183DMG1"/>
<reference evidence="6" key="1">
    <citation type="submission" date="2016-06" db="UniProtKB">
        <authorList>
            <consortium name="WormBaseParasite"/>
        </authorList>
    </citation>
    <scope>IDENTIFICATION</scope>
</reference>
<evidence type="ECO:0000256" key="2">
    <source>
        <dbReference type="ARBA" id="ARBA00023043"/>
    </source>
</evidence>
<feature type="repeat" description="ANK" evidence="3">
    <location>
        <begin position="34"/>
        <end position="66"/>
    </location>
</feature>
<dbReference type="SMART" id="SM00248">
    <property type="entry name" value="ANK"/>
    <property type="match status" value="2"/>
</dbReference>
<keyword evidence="2 3" id="KW-0040">ANK repeat</keyword>
<dbReference type="GO" id="GO:0005634">
    <property type="term" value="C:nucleus"/>
    <property type="evidence" value="ECO:0007669"/>
    <property type="project" value="TreeGrafter"/>
</dbReference>
<dbReference type="InterPro" id="IPR002110">
    <property type="entry name" value="Ankyrin_rpt"/>
</dbReference>
<evidence type="ECO:0000256" key="1">
    <source>
        <dbReference type="ARBA" id="ARBA00022737"/>
    </source>
</evidence>
<dbReference type="PANTHER" id="PTHR24124">
    <property type="entry name" value="ANKYRIN REPEAT FAMILY A"/>
    <property type="match status" value="1"/>
</dbReference>
<evidence type="ECO:0000313" key="5">
    <source>
        <dbReference type="Proteomes" id="UP000271098"/>
    </source>
</evidence>
<evidence type="ECO:0000313" key="6">
    <source>
        <dbReference type="WBParaSite" id="GPUH_0000991301-mRNA-1"/>
    </source>
</evidence>
<evidence type="ECO:0000313" key="4">
    <source>
        <dbReference type="EMBL" id="VDK79045.1"/>
    </source>
</evidence>
<organism evidence="6">
    <name type="scientific">Gongylonema pulchrum</name>
    <dbReference type="NCBI Taxonomy" id="637853"/>
    <lineage>
        <taxon>Eukaryota</taxon>
        <taxon>Metazoa</taxon>
        <taxon>Ecdysozoa</taxon>
        <taxon>Nematoda</taxon>
        <taxon>Chromadorea</taxon>
        <taxon>Rhabditida</taxon>
        <taxon>Spirurina</taxon>
        <taxon>Spiruromorpha</taxon>
        <taxon>Spiruroidea</taxon>
        <taxon>Gongylonematidae</taxon>
        <taxon>Gongylonema</taxon>
    </lineage>
</organism>
<proteinExistence type="predicted"/>
<feature type="repeat" description="ANK" evidence="3">
    <location>
        <begin position="67"/>
        <end position="89"/>
    </location>
</feature>
<gene>
    <name evidence="4" type="ORF">GPUH_LOCUS9903</name>
</gene>
<dbReference type="GO" id="GO:0010468">
    <property type="term" value="P:regulation of gene expression"/>
    <property type="evidence" value="ECO:0007669"/>
    <property type="project" value="TreeGrafter"/>
</dbReference>
<keyword evidence="1" id="KW-0677">Repeat</keyword>
<dbReference type="OrthoDB" id="5826936at2759"/>
<dbReference type="PROSITE" id="PS50297">
    <property type="entry name" value="ANK_REP_REGION"/>
    <property type="match status" value="2"/>
</dbReference>
<dbReference type="InterPro" id="IPR036770">
    <property type="entry name" value="Ankyrin_rpt-contain_sf"/>
</dbReference>
<dbReference type="Pfam" id="PF12796">
    <property type="entry name" value="Ank_2"/>
    <property type="match status" value="1"/>
</dbReference>
<dbReference type="Proteomes" id="UP000271098">
    <property type="component" value="Unassembled WGS sequence"/>
</dbReference>
<accession>A0A183DMG1</accession>
<name>A0A183DMG1_9BILA</name>
<dbReference type="Gene3D" id="1.25.40.20">
    <property type="entry name" value="Ankyrin repeat-containing domain"/>
    <property type="match status" value="1"/>
</dbReference>
<dbReference type="WBParaSite" id="GPUH_0000991301-mRNA-1">
    <property type="protein sequence ID" value="GPUH_0000991301-mRNA-1"/>
    <property type="gene ID" value="GPUH_0000991301"/>
</dbReference>
<dbReference type="SUPFAM" id="SSF48403">
    <property type="entry name" value="Ankyrin repeat"/>
    <property type="match status" value="1"/>
</dbReference>
<reference evidence="4 5" key="2">
    <citation type="submission" date="2018-11" db="EMBL/GenBank/DDBJ databases">
        <authorList>
            <consortium name="Pathogen Informatics"/>
        </authorList>
    </citation>
    <scope>NUCLEOTIDE SEQUENCE [LARGE SCALE GENOMIC DNA]</scope>
</reference>
<sequence length="104" mass="11434">MLTALSQEKFEKDSCMDVKNLLIAGAAIDEQDDCGETALILAVKAGRSEVVKCLLDENADPTIIDDHGRTALHHAASINDPDIVRMLLQYPVVQASPLYFFDLF</sequence>
<keyword evidence="5" id="KW-1185">Reference proteome</keyword>
<dbReference type="PANTHER" id="PTHR24124:SF14">
    <property type="entry name" value="CHROMOSOME UNDETERMINED SCAFFOLD_25, WHOLE GENOME SHOTGUN SEQUENCE"/>
    <property type="match status" value="1"/>
</dbReference>
<dbReference type="PROSITE" id="PS50088">
    <property type="entry name" value="ANK_REPEAT"/>
    <property type="match status" value="2"/>
</dbReference>
<evidence type="ECO:0000256" key="3">
    <source>
        <dbReference type="PROSITE-ProRule" id="PRU00023"/>
    </source>
</evidence>
<dbReference type="EMBL" id="UYRT01034680">
    <property type="protein sequence ID" value="VDK79045.1"/>
    <property type="molecule type" value="Genomic_DNA"/>
</dbReference>
<protein>
    <submittedName>
        <fullName evidence="6">ANK_REP_REGION domain-containing protein</fullName>
    </submittedName>
</protein>